<dbReference type="Proteomes" id="UP000779507">
    <property type="component" value="Unassembled WGS sequence"/>
</dbReference>
<organism evidence="2 3">
    <name type="scientific">Hymenobacter caeli</name>
    <dbReference type="NCBI Taxonomy" id="2735894"/>
    <lineage>
        <taxon>Bacteria</taxon>
        <taxon>Pseudomonadati</taxon>
        <taxon>Bacteroidota</taxon>
        <taxon>Cytophagia</taxon>
        <taxon>Cytophagales</taxon>
        <taxon>Hymenobacteraceae</taxon>
        <taxon>Hymenobacter</taxon>
    </lineage>
</organism>
<gene>
    <name evidence="2" type="ORF">HNP98_002145</name>
</gene>
<comment type="caution">
    <text evidence="2">The sequence shown here is derived from an EMBL/GenBank/DDBJ whole genome shotgun (WGS) entry which is preliminary data.</text>
</comment>
<dbReference type="InterPro" id="IPR056442">
    <property type="entry name" value="GINT1_N"/>
</dbReference>
<dbReference type="EMBL" id="JABSNP010000008">
    <property type="protein sequence ID" value="NRT19321.1"/>
    <property type="molecule type" value="Genomic_DNA"/>
</dbReference>
<dbReference type="Gene3D" id="2.115.10.20">
    <property type="entry name" value="Glycosyl hydrolase domain, family 43"/>
    <property type="match status" value="1"/>
</dbReference>
<proteinExistence type="predicted"/>
<dbReference type="InterPro" id="IPR023296">
    <property type="entry name" value="Glyco_hydro_beta-prop_sf"/>
</dbReference>
<evidence type="ECO:0000313" key="3">
    <source>
        <dbReference type="Proteomes" id="UP000779507"/>
    </source>
</evidence>
<accession>A0ABX2FQ76</accession>
<keyword evidence="3" id="KW-1185">Reference proteome</keyword>
<sequence>MATRPAGTHDLPPAPRLACAAPRRPGAGPDLTAADLAAVADARLDFLLSFVDAPLSGPVLAVPRFGVWAFGHGPAGRGPGWPVGLWEAFHREPTVAAALHRLGAAGPGPVLRQGVFRTSPHRPAQAAAGVYAECAHWPADVCRQLLAGLALPAGSGSGAPAPAPARGPSGPALLGFAARLAGDQLRDWYRTFLRADQWNMGVVDRPVQDFLRPNGLRGAVVDAPPLPNRNVFYADSFVRQEDGGPMVYFELYDYRTRRGNISRLPYPWQPGRAPVAVLGFPYHLSYPFLFGPYCMPEAWKTNRVQLYDLRAPVTDPTAGQVLLEAPAVDATLLEYQGRYWLFYARADRDPMLNLFISYADALAGPWHEHPQNPVKTNVRSARPAGPFFEADGKLYRPAQDCARDYGAALTFHEVLALTPTEYTEREVAHVTSPHPGYPAGMHTVMALDATRTLVDFKRYRFIPMASLLAVWIRVAGVVGRVKNRRKPVAKSLPAS</sequence>
<name>A0ABX2FQ76_9BACT</name>
<dbReference type="SUPFAM" id="SSF75005">
    <property type="entry name" value="Arabinanase/levansucrase/invertase"/>
    <property type="match status" value="1"/>
</dbReference>
<evidence type="ECO:0000313" key="2">
    <source>
        <dbReference type="EMBL" id="NRT19321.1"/>
    </source>
</evidence>
<reference evidence="2 3" key="1">
    <citation type="submission" date="2020-05" db="EMBL/GenBank/DDBJ databases">
        <title>Genomic Encyclopedia of Type Strains, Phase IV (KMG-V): Genome sequencing to study the core and pangenomes of soil and plant-associated prokaryotes.</title>
        <authorList>
            <person name="Whitman W."/>
        </authorList>
    </citation>
    <scope>NUCLEOTIDE SEQUENCE [LARGE SCALE GENOMIC DNA]</scope>
    <source>
        <strain evidence="2 3">9A</strain>
    </source>
</reference>
<protein>
    <recommendedName>
        <fullName evidence="1">Glucosamine inositolphosphorylceramide transferase 1 N-terminal domain-containing protein</fullName>
    </recommendedName>
</protein>
<dbReference type="Pfam" id="PF24793">
    <property type="entry name" value="GINT1_N"/>
    <property type="match status" value="1"/>
</dbReference>
<evidence type="ECO:0000259" key="1">
    <source>
        <dbReference type="Pfam" id="PF24793"/>
    </source>
</evidence>
<feature type="domain" description="Glucosamine inositolphosphorylceramide transferase 1 N-terminal" evidence="1">
    <location>
        <begin position="277"/>
        <end position="429"/>
    </location>
</feature>
<dbReference type="RefSeq" id="WP_173810050.1">
    <property type="nucleotide sequence ID" value="NZ_JABSNP010000008.1"/>
</dbReference>